<evidence type="ECO:0000313" key="1">
    <source>
        <dbReference type="Proteomes" id="UP000095282"/>
    </source>
</evidence>
<dbReference type="Proteomes" id="UP000095282">
    <property type="component" value="Unplaced"/>
</dbReference>
<dbReference type="AlphaFoldDB" id="A0A1I7UH17"/>
<keyword evidence="1" id="KW-1185">Reference proteome</keyword>
<dbReference type="WBParaSite" id="Csp11.Scaffold629.g9246.t1">
    <property type="protein sequence ID" value="Csp11.Scaffold629.g9246.t1"/>
    <property type="gene ID" value="Csp11.Scaffold629.g9246"/>
</dbReference>
<protein>
    <submittedName>
        <fullName evidence="2">Ovule protein</fullName>
    </submittedName>
</protein>
<organism evidence="1 2">
    <name type="scientific">Caenorhabditis tropicalis</name>
    <dbReference type="NCBI Taxonomy" id="1561998"/>
    <lineage>
        <taxon>Eukaryota</taxon>
        <taxon>Metazoa</taxon>
        <taxon>Ecdysozoa</taxon>
        <taxon>Nematoda</taxon>
        <taxon>Chromadorea</taxon>
        <taxon>Rhabditida</taxon>
        <taxon>Rhabditina</taxon>
        <taxon>Rhabditomorpha</taxon>
        <taxon>Rhabditoidea</taxon>
        <taxon>Rhabditidae</taxon>
        <taxon>Peloderinae</taxon>
        <taxon>Caenorhabditis</taxon>
    </lineage>
</organism>
<accession>A0A1I7UH17</accession>
<sequence length="67" mass="7425">MEVHVSYKSFMGSRVLLSDKCNFPDFSHGTIKRSHVKYNANYGGGGGIIIGTGPPKRPSYYGKVFNR</sequence>
<name>A0A1I7UH17_9PELO</name>
<proteinExistence type="predicted"/>
<reference evidence="2" key="1">
    <citation type="submission" date="2016-11" db="UniProtKB">
        <authorList>
            <consortium name="WormBaseParasite"/>
        </authorList>
    </citation>
    <scope>IDENTIFICATION</scope>
</reference>
<evidence type="ECO:0000313" key="2">
    <source>
        <dbReference type="WBParaSite" id="Csp11.Scaffold629.g9246.t1"/>
    </source>
</evidence>